<name>A0A544YRF9_9ACTN</name>
<organism evidence="3 4">
    <name type="scientific">Microbispora hainanensis</name>
    <dbReference type="NCBI Taxonomy" id="568844"/>
    <lineage>
        <taxon>Bacteria</taxon>
        <taxon>Bacillati</taxon>
        <taxon>Actinomycetota</taxon>
        <taxon>Actinomycetes</taxon>
        <taxon>Streptosporangiales</taxon>
        <taxon>Streptosporangiaceae</taxon>
        <taxon>Microbispora</taxon>
    </lineage>
</organism>
<dbReference type="Pfam" id="PF03621">
    <property type="entry name" value="MbtH"/>
    <property type="match status" value="1"/>
</dbReference>
<feature type="compositionally biased region" description="Basic and acidic residues" evidence="1">
    <location>
        <begin position="53"/>
        <end position="69"/>
    </location>
</feature>
<feature type="region of interest" description="Disordered" evidence="1">
    <location>
        <begin position="53"/>
        <end position="84"/>
    </location>
</feature>
<dbReference type="Gene3D" id="3.90.820.10">
    <property type="entry name" value="Structural Genomics, Unknown Function 30-nov-00 1gh9 Mol_id"/>
    <property type="match status" value="1"/>
</dbReference>
<feature type="domain" description="MbtH-like" evidence="2">
    <location>
        <begin position="1"/>
        <end position="47"/>
    </location>
</feature>
<dbReference type="GO" id="GO:0005829">
    <property type="term" value="C:cytosol"/>
    <property type="evidence" value="ECO:0007669"/>
    <property type="project" value="TreeGrafter"/>
</dbReference>
<dbReference type="EMBL" id="VIRM01000024">
    <property type="protein sequence ID" value="TQS19359.1"/>
    <property type="molecule type" value="Genomic_DNA"/>
</dbReference>
<comment type="caution">
    <text evidence="3">The sequence shown here is derived from an EMBL/GenBank/DDBJ whole genome shotgun (WGS) entry which is preliminary data.</text>
</comment>
<dbReference type="SMART" id="SM00923">
    <property type="entry name" value="MbtH"/>
    <property type="match status" value="1"/>
</dbReference>
<accession>A0A544YRF9</accession>
<dbReference type="GO" id="GO:0019290">
    <property type="term" value="P:siderophore biosynthetic process"/>
    <property type="evidence" value="ECO:0007669"/>
    <property type="project" value="TreeGrafter"/>
</dbReference>
<gene>
    <name evidence="3" type="ORF">FLX08_20035</name>
</gene>
<dbReference type="PANTHER" id="PTHR38444:SF1">
    <property type="entry name" value="ENTEROBACTIN BIOSYNTHESIS PROTEIN YBDZ"/>
    <property type="match status" value="1"/>
</dbReference>
<dbReference type="PANTHER" id="PTHR38444">
    <property type="entry name" value="ENTEROBACTIN BIOSYNTHESIS PROTEIN YBDZ"/>
    <property type="match status" value="1"/>
</dbReference>
<dbReference type="RefSeq" id="WP_142620410.1">
    <property type="nucleotide sequence ID" value="NZ_VIRM01000024.1"/>
</dbReference>
<evidence type="ECO:0000256" key="1">
    <source>
        <dbReference type="SAM" id="MobiDB-lite"/>
    </source>
</evidence>
<evidence type="ECO:0000313" key="4">
    <source>
        <dbReference type="Proteomes" id="UP000316541"/>
    </source>
</evidence>
<evidence type="ECO:0000259" key="2">
    <source>
        <dbReference type="SMART" id="SM00923"/>
    </source>
</evidence>
<protein>
    <submittedName>
        <fullName evidence="3">MbtH family NRPS accessory protein</fullName>
    </submittedName>
</protein>
<evidence type="ECO:0000313" key="3">
    <source>
        <dbReference type="EMBL" id="TQS19359.1"/>
    </source>
</evidence>
<dbReference type="SUPFAM" id="SSF160582">
    <property type="entry name" value="MbtH-like"/>
    <property type="match status" value="1"/>
</dbReference>
<dbReference type="Proteomes" id="UP000316541">
    <property type="component" value="Unassembled WGS sequence"/>
</dbReference>
<dbReference type="InterPro" id="IPR038020">
    <property type="entry name" value="MbtH-like_sf"/>
</dbReference>
<reference evidence="3 4" key="1">
    <citation type="submission" date="2019-07" db="EMBL/GenBank/DDBJ databases">
        <title>Microbispora hainanensis DSM 45428.</title>
        <authorList>
            <person name="Thawai C."/>
        </authorList>
    </citation>
    <scope>NUCLEOTIDE SEQUENCE [LARGE SCALE GENOMIC DNA]</scope>
    <source>
        <strain evidence="3 4">DSM 45428</strain>
    </source>
</reference>
<dbReference type="AlphaFoldDB" id="A0A544YRF9"/>
<sequence length="84" mass="9709">MTDSPMLVVVNDEEQYSVWWSDREPPAGWRATGFAGTRQECLDHIETVWTDMRPRSVRDPETRSVRDPDTLTVRDPATSSSRDR</sequence>
<proteinExistence type="predicted"/>
<dbReference type="InterPro" id="IPR005153">
    <property type="entry name" value="MbtH-like_dom"/>
</dbReference>
<dbReference type="InterPro" id="IPR037407">
    <property type="entry name" value="MLP_fam"/>
</dbReference>